<organism evidence="1 2">
    <name type="scientific">Auriscalpium vulgare</name>
    <dbReference type="NCBI Taxonomy" id="40419"/>
    <lineage>
        <taxon>Eukaryota</taxon>
        <taxon>Fungi</taxon>
        <taxon>Dikarya</taxon>
        <taxon>Basidiomycota</taxon>
        <taxon>Agaricomycotina</taxon>
        <taxon>Agaricomycetes</taxon>
        <taxon>Russulales</taxon>
        <taxon>Auriscalpiaceae</taxon>
        <taxon>Auriscalpium</taxon>
    </lineage>
</organism>
<comment type="caution">
    <text evidence="1">The sequence shown here is derived from an EMBL/GenBank/DDBJ whole genome shotgun (WGS) entry which is preliminary data.</text>
</comment>
<dbReference type="Proteomes" id="UP000814033">
    <property type="component" value="Unassembled WGS sequence"/>
</dbReference>
<dbReference type="EMBL" id="MU275859">
    <property type="protein sequence ID" value="KAI0050691.1"/>
    <property type="molecule type" value="Genomic_DNA"/>
</dbReference>
<reference evidence="1" key="2">
    <citation type="journal article" date="2022" name="New Phytol.">
        <title>Evolutionary transition to the ectomycorrhizal habit in the genomes of a hyperdiverse lineage of mushroom-forming fungi.</title>
        <authorList>
            <person name="Looney B."/>
            <person name="Miyauchi S."/>
            <person name="Morin E."/>
            <person name="Drula E."/>
            <person name="Courty P.E."/>
            <person name="Kohler A."/>
            <person name="Kuo A."/>
            <person name="LaButti K."/>
            <person name="Pangilinan J."/>
            <person name="Lipzen A."/>
            <person name="Riley R."/>
            <person name="Andreopoulos W."/>
            <person name="He G."/>
            <person name="Johnson J."/>
            <person name="Nolan M."/>
            <person name="Tritt A."/>
            <person name="Barry K.W."/>
            <person name="Grigoriev I.V."/>
            <person name="Nagy L.G."/>
            <person name="Hibbett D."/>
            <person name="Henrissat B."/>
            <person name="Matheny P.B."/>
            <person name="Labbe J."/>
            <person name="Martin F.M."/>
        </authorList>
    </citation>
    <scope>NUCLEOTIDE SEQUENCE</scope>
    <source>
        <strain evidence="1">FP105234-sp</strain>
    </source>
</reference>
<name>A0ACB8S3P5_9AGAM</name>
<gene>
    <name evidence="1" type="ORF">FA95DRAFT_1603328</name>
</gene>
<evidence type="ECO:0000313" key="2">
    <source>
        <dbReference type="Proteomes" id="UP000814033"/>
    </source>
</evidence>
<evidence type="ECO:0000313" key="1">
    <source>
        <dbReference type="EMBL" id="KAI0050691.1"/>
    </source>
</evidence>
<keyword evidence="2" id="KW-1185">Reference proteome</keyword>
<reference evidence="1" key="1">
    <citation type="submission" date="2021-02" db="EMBL/GenBank/DDBJ databases">
        <authorList>
            <consortium name="DOE Joint Genome Institute"/>
            <person name="Ahrendt S."/>
            <person name="Looney B.P."/>
            <person name="Miyauchi S."/>
            <person name="Morin E."/>
            <person name="Drula E."/>
            <person name="Courty P.E."/>
            <person name="Chicoki N."/>
            <person name="Fauchery L."/>
            <person name="Kohler A."/>
            <person name="Kuo A."/>
            <person name="Labutti K."/>
            <person name="Pangilinan J."/>
            <person name="Lipzen A."/>
            <person name="Riley R."/>
            <person name="Andreopoulos W."/>
            <person name="He G."/>
            <person name="Johnson J."/>
            <person name="Barry K.W."/>
            <person name="Grigoriev I.V."/>
            <person name="Nagy L."/>
            <person name="Hibbett D."/>
            <person name="Henrissat B."/>
            <person name="Matheny P.B."/>
            <person name="Labbe J."/>
            <person name="Martin F."/>
        </authorList>
    </citation>
    <scope>NUCLEOTIDE SEQUENCE</scope>
    <source>
        <strain evidence="1">FP105234-sp</strain>
    </source>
</reference>
<sequence length="196" mass="21339">MLGLSSQMRPSRVPGSTLVHRTHIDRLQMSAFLQVSLRSTGGLAGSVGAHPTAHAHGIYSGMPDQPVVVDMKHIRVMELRTRLPPCDALAPPEFIQLVPGNLYCLCGFAAVIGGTGRRDPVVQLESFDDDAVKVTRVDAEEGGGGCTSMFLFMSRFLVWKKEEGTIVERVQFPLVDFKQVVKGQGNTGRSVLMVFD</sequence>
<proteinExistence type="predicted"/>
<accession>A0ACB8S3P5</accession>
<protein>
    <submittedName>
        <fullName evidence="1">Uncharacterized protein</fullName>
    </submittedName>
</protein>